<dbReference type="PROSITE" id="PS50240">
    <property type="entry name" value="TRYPSIN_DOM"/>
    <property type="match status" value="1"/>
</dbReference>
<name>A0ABM1XWE8_AEDAL</name>
<dbReference type="Gene3D" id="2.40.10.10">
    <property type="entry name" value="Trypsin-like serine proteases"/>
    <property type="match status" value="1"/>
</dbReference>
<feature type="signal peptide" evidence="2">
    <location>
        <begin position="1"/>
        <end position="22"/>
    </location>
</feature>
<dbReference type="InterPro" id="IPR043504">
    <property type="entry name" value="Peptidase_S1_PA_chymotrypsin"/>
</dbReference>
<dbReference type="RefSeq" id="XP_062711060.1">
    <property type="nucleotide sequence ID" value="XM_062855076.1"/>
</dbReference>
<protein>
    <recommendedName>
        <fullName evidence="3">Peptidase S1 domain-containing protein</fullName>
    </recommendedName>
</protein>
<sequence length="193" mass="21466">MITSLPVVQLLAIVSVIGRGTASVVRRDATRRLADIKCKEYSELAKSTYIYCSPDDWKTLDFPHQATLGRKQLNYPYKFEVGCGGSLISEWFVLTAAHCVIVQGKPAPNVVRLGAVDHEDPVCNCEADFSIERSIKHPDYKAKLPFPDIALVKLKETVEFTLNYRPACLWSSMNLNFNSVFATGFGATQFVGE</sequence>
<accession>A0ABM1XWE8</accession>
<dbReference type="Proteomes" id="UP000069940">
    <property type="component" value="Unassembled WGS sequence"/>
</dbReference>
<dbReference type="InterPro" id="IPR051333">
    <property type="entry name" value="CLIP_Serine_Protease"/>
</dbReference>
<evidence type="ECO:0000259" key="3">
    <source>
        <dbReference type="PROSITE" id="PS50240"/>
    </source>
</evidence>
<dbReference type="EnsemblMetazoa" id="AALFPA23_003504.R3892">
    <property type="protein sequence ID" value="AALFPA23_003504.P3892"/>
    <property type="gene ID" value="AALFPA23_003504"/>
</dbReference>
<dbReference type="InterPro" id="IPR018114">
    <property type="entry name" value="TRYPSIN_HIS"/>
</dbReference>
<evidence type="ECO:0000256" key="1">
    <source>
        <dbReference type="ARBA" id="ARBA00024195"/>
    </source>
</evidence>
<dbReference type="PANTHER" id="PTHR24260:SF147">
    <property type="entry name" value="EG:BACR7A4.3 PROTEIN-RELATED"/>
    <property type="match status" value="1"/>
</dbReference>
<dbReference type="PROSITE" id="PS00134">
    <property type="entry name" value="TRYPSIN_HIS"/>
    <property type="match status" value="1"/>
</dbReference>
<dbReference type="PRINTS" id="PR00722">
    <property type="entry name" value="CHYMOTRYPSIN"/>
</dbReference>
<organism evidence="4 5">
    <name type="scientific">Aedes albopictus</name>
    <name type="common">Asian tiger mosquito</name>
    <name type="synonym">Stegomyia albopicta</name>
    <dbReference type="NCBI Taxonomy" id="7160"/>
    <lineage>
        <taxon>Eukaryota</taxon>
        <taxon>Metazoa</taxon>
        <taxon>Ecdysozoa</taxon>
        <taxon>Arthropoda</taxon>
        <taxon>Hexapoda</taxon>
        <taxon>Insecta</taxon>
        <taxon>Pterygota</taxon>
        <taxon>Neoptera</taxon>
        <taxon>Endopterygota</taxon>
        <taxon>Diptera</taxon>
        <taxon>Nematocera</taxon>
        <taxon>Culicoidea</taxon>
        <taxon>Culicidae</taxon>
        <taxon>Culicinae</taxon>
        <taxon>Aedini</taxon>
        <taxon>Aedes</taxon>
        <taxon>Stegomyia</taxon>
    </lineage>
</organism>
<dbReference type="SUPFAM" id="SSF50494">
    <property type="entry name" value="Trypsin-like serine proteases"/>
    <property type="match status" value="1"/>
</dbReference>
<dbReference type="PANTHER" id="PTHR24260">
    <property type="match status" value="1"/>
</dbReference>
<comment type="similarity">
    <text evidence="1">Belongs to the peptidase S1 family. CLIP subfamily.</text>
</comment>
<keyword evidence="2" id="KW-0732">Signal</keyword>
<keyword evidence="5" id="KW-1185">Reference proteome</keyword>
<dbReference type="InterPro" id="IPR009003">
    <property type="entry name" value="Peptidase_S1_PA"/>
</dbReference>
<feature type="domain" description="Peptidase S1" evidence="3">
    <location>
        <begin position="67"/>
        <end position="193"/>
    </location>
</feature>
<evidence type="ECO:0000313" key="4">
    <source>
        <dbReference type="EnsemblMetazoa" id="AALFPA23_003504.P3892"/>
    </source>
</evidence>
<proteinExistence type="inferred from homology"/>
<evidence type="ECO:0000313" key="5">
    <source>
        <dbReference type="Proteomes" id="UP000069940"/>
    </source>
</evidence>
<dbReference type="SMART" id="SM00020">
    <property type="entry name" value="Tryp_SPc"/>
    <property type="match status" value="1"/>
</dbReference>
<feature type="chain" id="PRO_5046805567" description="Peptidase S1 domain-containing protein" evidence="2">
    <location>
        <begin position="23"/>
        <end position="193"/>
    </location>
</feature>
<evidence type="ECO:0000256" key="2">
    <source>
        <dbReference type="SAM" id="SignalP"/>
    </source>
</evidence>
<dbReference type="Pfam" id="PF00089">
    <property type="entry name" value="Trypsin"/>
    <property type="match status" value="1"/>
</dbReference>
<dbReference type="InterPro" id="IPR001314">
    <property type="entry name" value="Peptidase_S1A"/>
</dbReference>
<dbReference type="GeneID" id="109416536"/>
<reference evidence="5" key="1">
    <citation type="journal article" date="2015" name="Proc. Natl. Acad. Sci. U.S.A.">
        <title>Genome sequence of the Asian Tiger mosquito, Aedes albopictus, reveals insights into its biology, genetics, and evolution.</title>
        <authorList>
            <person name="Chen X.G."/>
            <person name="Jiang X."/>
            <person name="Gu J."/>
            <person name="Xu M."/>
            <person name="Wu Y."/>
            <person name="Deng Y."/>
            <person name="Zhang C."/>
            <person name="Bonizzoni M."/>
            <person name="Dermauw W."/>
            <person name="Vontas J."/>
            <person name="Armbruster P."/>
            <person name="Huang X."/>
            <person name="Yang Y."/>
            <person name="Zhang H."/>
            <person name="He W."/>
            <person name="Peng H."/>
            <person name="Liu Y."/>
            <person name="Wu K."/>
            <person name="Chen J."/>
            <person name="Lirakis M."/>
            <person name="Topalis P."/>
            <person name="Van Leeuwen T."/>
            <person name="Hall A.B."/>
            <person name="Jiang X."/>
            <person name="Thorpe C."/>
            <person name="Mueller R.L."/>
            <person name="Sun C."/>
            <person name="Waterhouse R.M."/>
            <person name="Yan G."/>
            <person name="Tu Z.J."/>
            <person name="Fang X."/>
            <person name="James A.A."/>
        </authorList>
    </citation>
    <scope>NUCLEOTIDE SEQUENCE [LARGE SCALE GENOMIC DNA]</scope>
    <source>
        <strain evidence="5">Foshan</strain>
    </source>
</reference>
<dbReference type="InterPro" id="IPR001254">
    <property type="entry name" value="Trypsin_dom"/>
</dbReference>
<reference evidence="4" key="2">
    <citation type="submission" date="2025-05" db="UniProtKB">
        <authorList>
            <consortium name="EnsemblMetazoa"/>
        </authorList>
    </citation>
    <scope>IDENTIFICATION</scope>
    <source>
        <strain evidence="4">Foshan</strain>
    </source>
</reference>